<dbReference type="EMBL" id="CALNXJ010000001">
    <property type="protein sequence ID" value="CAH3031048.1"/>
    <property type="molecule type" value="Genomic_DNA"/>
</dbReference>
<evidence type="ECO:0000313" key="3">
    <source>
        <dbReference type="Proteomes" id="UP001159428"/>
    </source>
</evidence>
<sequence>MNKKNLRGPQKNKSFSEYAQRHQFRIKTQLKDRCYSTLSFMGEYDFIATKENAMSEKGNYVLAIIKTKETYDNLKESLSDIKTEMAQLNKIEVDNVKYKIEYFIGGDWKFQACICSLGAANQDYA</sequence>
<dbReference type="Proteomes" id="UP001159428">
    <property type="component" value="Unassembled WGS sequence"/>
</dbReference>
<feature type="coiled-coil region" evidence="1">
    <location>
        <begin position="64"/>
        <end position="91"/>
    </location>
</feature>
<proteinExistence type="predicted"/>
<accession>A0AAU9VIQ0</accession>
<evidence type="ECO:0000313" key="2">
    <source>
        <dbReference type="EMBL" id="CAH3031048.1"/>
    </source>
</evidence>
<comment type="caution">
    <text evidence="2">The sequence shown here is derived from an EMBL/GenBank/DDBJ whole genome shotgun (WGS) entry which is preliminary data.</text>
</comment>
<keyword evidence="1" id="KW-0175">Coiled coil</keyword>
<keyword evidence="3" id="KW-1185">Reference proteome</keyword>
<gene>
    <name evidence="2" type="ORF">PMEA_00000643</name>
</gene>
<name>A0AAU9VIQ0_9CNID</name>
<reference evidence="2 3" key="1">
    <citation type="submission" date="2022-05" db="EMBL/GenBank/DDBJ databases">
        <authorList>
            <consortium name="Genoscope - CEA"/>
            <person name="William W."/>
        </authorList>
    </citation>
    <scope>NUCLEOTIDE SEQUENCE [LARGE SCALE GENOMIC DNA]</scope>
</reference>
<evidence type="ECO:0000256" key="1">
    <source>
        <dbReference type="SAM" id="Coils"/>
    </source>
</evidence>
<dbReference type="AlphaFoldDB" id="A0AAU9VIQ0"/>
<dbReference type="PANTHER" id="PTHR31424:SF5">
    <property type="entry name" value="APPLE DOMAIN-CONTAINING PROTEIN"/>
    <property type="match status" value="1"/>
</dbReference>
<organism evidence="2 3">
    <name type="scientific">Pocillopora meandrina</name>
    <dbReference type="NCBI Taxonomy" id="46732"/>
    <lineage>
        <taxon>Eukaryota</taxon>
        <taxon>Metazoa</taxon>
        <taxon>Cnidaria</taxon>
        <taxon>Anthozoa</taxon>
        <taxon>Hexacorallia</taxon>
        <taxon>Scleractinia</taxon>
        <taxon>Astrocoeniina</taxon>
        <taxon>Pocilloporidae</taxon>
        <taxon>Pocillopora</taxon>
    </lineage>
</organism>
<dbReference type="PANTHER" id="PTHR31424">
    <property type="entry name" value="PROTEIN CBG23806"/>
    <property type="match status" value="1"/>
</dbReference>
<protein>
    <submittedName>
        <fullName evidence="2">Uncharacterized protein</fullName>
    </submittedName>
</protein>